<organism evidence="12 13">
    <name type="scientific">Papilio xuthus</name>
    <name type="common">Asian swallowtail butterfly</name>
    <dbReference type="NCBI Taxonomy" id="66420"/>
    <lineage>
        <taxon>Eukaryota</taxon>
        <taxon>Metazoa</taxon>
        <taxon>Ecdysozoa</taxon>
        <taxon>Arthropoda</taxon>
        <taxon>Hexapoda</taxon>
        <taxon>Insecta</taxon>
        <taxon>Pterygota</taxon>
        <taxon>Neoptera</taxon>
        <taxon>Endopterygota</taxon>
        <taxon>Lepidoptera</taxon>
        <taxon>Glossata</taxon>
        <taxon>Ditrysia</taxon>
        <taxon>Papilionoidea</taxon>
        <taxon>Papilionidae</taxon>
        <taxon>Papilioninae</taxon>
        <taxon>Papilio</taxon>
    </lineage>
</organism>
<feature type="domain" description="Ketoreductase" evidence="11">
    <location>
        <begin position="44"/>
        <end position="236"/>
    </location>
</feature>
<keyword evidence="7" id="KW-0576">Peroxisome</keyword>
<dbReference type="Gene3D" id="1.10.287.4290">
    <property type="match status" value="1"/>
</dbReference>
<dbReference type="UniPathway" id="UPA00659"/>
<evidence type="ECO:0000256" key="4">
    <source>
        <dbReference type="ARBA" id="ARBA00022832"/>
    </source>
</evidence>
<dbReference type="Pfam" id="PF00106">
    <property type="entry name" value="adh_short"/>
    <property type="match status" value="1"/>
</dbReference>
<dbReference type="GO" id="GO:0005777">
    <property type="term" value="C:peroxisome"/>
    <property type="evidence" value="ECO:0007669"/>
    <property type="project" value="UniProtKB-SubCell"/>
</dbReference>
<evidence type="ECO:0000256" key="2">
    <source>
        <dbReference type="ARBA" id="ARBA00005005"/>
    </source>
</evidence>
<keyword evidence="8" id="KW-0413">Isomerase</keyword>
<dbReference type="PRINTS" id="PR00080">
    <property type="entry name" value="SDRFAMILY"/>
</dbReference>
<dbReference type="SUPFAM" id="SSF54637">
    <property type="entry name" value="Thioesterase/thiol ester dehydrase-isomerase"/>
    <property type="match status" value="2"/>
</dbReference>
<dbReference type="Gene3D" id="3.30.1050.10">
    <property type="entry name" value="SCP2 sterol-binding domain"/>
    <property type="match status" value="1"/>
</dbReference>
<evidence type="ECO:0000313" key="12">
    <source>
        <dbReference type="EMBL" id="KPJ05686.1"/>
    </source>
</evidence>
<dbReference type="InterPro" id="IPR002347">
    <property type="entry name" value="SDR_fam"/>
</dbReference>
<dbReference type="PROSITE" id="PS00061">
    <property type="entry name" value="ADH_SHORT"/>
    <property type="match status" value="1"/>
</dbReference>
<evidence type="ECO:0000313" key="13">
    <source>
        <dbReference type="Proteomes" id="UP000053268"/>
    </source>
</evidence>
<evidence type="ECO:0000256" key="5">
    <source>
        <dbReference type="ARBA" id="ARBA00023002"/>
    </source>
</evidence>
<dbReference type="SUPFAM" id="SSF55718">
    <property type="entry name" value="SCP-like"/>
    <property type="match status" value="1"/>
</dbReference>
<dbReference type="Proteomes" id="UP000053268">
    <property type="component" value="Unassembled WGS sequence"/>
</dbReference>
<dbReference type="FunFam" id="3.40.50.720:FF:000185">
    <property type="entry name" value="peroxisomal multifunctional enzyme type 2"/>
    <property type="match status" value="1"/>
</dbReference>
<evidence type="ECO:0000259" key="11">
    <source>
        <dbReference type="SMART" id="SM00822"/>
    </source>
</evidence>
<evidence type="ECO:0000256" key="6">
    <source>
        <dbReference type="ARBA" id="ARBA00023098"/>
    </source>
</evidence>
<dbReference type="Pfam" id="PF22622">
    <property type="entry name" value="MFE-2_hydrat-2_N"/>
    <property type="match status" value="1"/>
</dbReference>
<gene>
    <name evidence="12" type="ORF">RR46_02208</name>
</gene>
<evidence type="ECO:0000256" key="3">
    <source>
        <dbReference type="ARBA" id="ARBA00006484"/>
    </source>
</evidence>
<dbReference type="AlphaFoldDB" id="A0A194QQ89"/>
<accession>A0A194QQ89</accession>
<dbReference type="InterPro" id="IPR003033">
    <property type="entry name" value="SCP2_sterol-bd_dom"/>
</dbReference>
<protein>
    <recommendedName>
        <fullName evidence="10">Peroxisomal multifunctional enzyme type 2</fullName>
    </recommendedName>
</protein>
<dbReference type="STRING" id="66420.A0A194QQ89"/>
<dbReference type="GO" id="GO:0016853">
    <property type="term" value="F:isomerase activity"/>
    <property type="evidence" value="ECO:0007669"/>
    <property type="project" value="UniProtKB-KW"/>
</dbReference>
<dbReference type="Gene3D" id="3.10.129.10">
    <property type="entry name" value="Hotdog Thioesterase"/>
    <property type="match status" value="1"/>
</dbReference>
<dbReference type="Pfam" id="PF01575">
    <property type="entry name" value="MaoC_dehydratas"/>
    <property type="match status" value="1"/>
</dbReference>
<dbReference type="InterPro" id="IPR054357">
    <property type="entry name" value="MFE-2_N"/>
</dbReference>
<dbReference type="GO" id="GO:0006635">
    <property type="term" value="P:fatty acid beta-oxidation"/>
    <property type="evidence" value="ECO:0007669"/>
    <property type="project" value="UniProtKB-UniPathway"/>
</dbReference>
<dbReference type="InterPro" id="IPR036527">
    <property type="entry name" value="SCP2_sterol-bd_dom_sf"/>
</dbReference>
<dbReference type="PANTHER" id="PTHR45024:SF2">
    <property type="entry name" value="SCP2 DOMAIN-CONTAINING PROTEIN"/>
    <property type="match status" value="1"/>
</dbReference>
<keyword evidence="13" id="KW-1185">Reference proteome</keyword>
<dbReference type="InterPro" id="IPR057326">
    <property type="entry name" value="KR_dom"/>
</dbReference>
<dbReference type="InterPro" id="IPR002539">
    <property type="entry name" value="MaoC-like_dom"/>
</dbReference>
<dbReference type="InterPro" id="IPR036291">
    <property type="entry name" value="NAD(P)-bd_dom_sf"/>
</dbReference>
<dbReference type="InterPro" id="IPR051687">
    <property type="entry name" value="Peroxisomal_Beta-Oxidation"/>
</dbReference>
<dbReference type="CDD" id="cd03448">
    <property type="entry name" value="HDE_HSD"/>
    <property type="match status" value="1"/>
</dbReference>
<dbReference type="CDD" id="cd05353">
    <property type="entry name" value="hydroxyacyl-CoA-like_DH_SDR_c-like"/>
    <property type="match status" value="1"/>
</dbReference>
<proteinExistence type="inferred from homology"/>
<reference evidence="12 13" key="1">
    <citation type="journal article" date="2015" name="Nat. Commun.">
        <title>Outbred genome sequencing and CRISPR/Cas9 gene editing in butterflies.</title>
        <authorList>
            <person name="Li X."/>
            <person name="Fan D."/>
            <person name="Zhang W."/>
            <person name="Liu G."/>
            <person name="Zhang L."/>
            <person name="Zhao L."/>
            <person name="Fang X."/>
            <person name="Chen L."/>
            <person name="Dong Y."/>
            <person name="Chen Y."/>
            <person name="Ding Y."/>
            <person name="Zhao R."/>
            <person name="Feng M."/>
            <person name="Zhu Y."/>
            <person name="Feng Y."/>
            <person name="Jiang X."/>
            <person name="Zhu D."/>
            <person name="Xiang H."/>
            <person name="Feng X."/>
            <person name="Li S."/>
            <person name="Wang J."/>
            <person name="Zhang G."/>
            <person name="Kronforst M.R."/>
            <person name="Wang W."/>
        </authorList>
    </citation>
    <scope>NUCLEOTIDE SEQUENCE [LARGE SCALE GENOMIC DNA]</scope>
    <source>
        <strain evidence="12">Ya'a_city_454_Px</strain>
        <tissue evidence="12">Whole body</tissue>
    </source>
</reference>
<dbReference type="Pfam" id="PF02036">
    <property type="entry name" value="SCP2"/>
    <property type="match status" value="1"/>
</dbReference>
<keyword evidence="4" id="KW-0276">Fatty acid metabolism</keyword>
<evidence type="ECO:0000256" key="8">
    <source>
        <dbReference type="ARBA" id="ARBA00023235"/>
    </source>
</evidence>
<dbReference type="PRINTS" id="PR00081">
    <property type="entry name" value="GDHRDH"/>
</dbReference>
<keyword evidence="9" id="KW-0456">Lyase</keyword>
<evidence type="ECO:0000256" key="7">
    <source>
        <dbReference type="ARBA" id="ARBA00023140"/>
    </source>
</evidence>
<evidence type="ECO:0000256" key="10">
    <source>
        <dbReference type="ARBA" id="ARBA00073497"/>
    </source>
</evidence>
<dbReference type="InterPro" id="IPR020904">
    <property type="entry name" value="Sc_DH/Rdtase_CS"/>
</dbReference>
<comment type="pathway">
    <text evidence="2">Lipid metabolism; fatty acid beta-oxidation.</text>
</comment>
<dbReference type="SMART" id="SM00822">
    <property type="entry name" value="PKS_KR"/>
    <property type="match status" value="1"/>
</dbReference>
<keyword evidence="5" id="KW-0560">Oxidoreductase</keyword>
<dbReference type="GO" id="GO:0018812">
    <property type="term" value="F:3-hydroxyacyl-CoA dehydratase activity"/>
    <property type="evidence" value="ECO:0007669"/>
    <property type="project" value="UniProtKB-ARBA"/>
</dbReference>
<dbReference type="SUPFAM" id="SSF51735">
    <property type="entry name" value="NAD(P)-binding Rossmann-fold domains"/>
    <property type="match status" value="1"/>
</dbReference>
<evidence type="ECO:0000256" key="1">
    <source>
        <dbReference type="ARBA" id="ARBA00004275"/>
    </source>
</evidence>
<dbReference type="FunFam" id="3.10.129.10:FF:000013">
    <property type="entry name" value="Peroxisomal multifunctional enzyme type 2"/>
    <property type="match status" value="1"/>
</dbReference>
<evidence type="ECO:0000256" key="9">
    <source>
        <dbReference type="ARBA" id="ARBA00023239"/>
    </source>
</evidence>
<dbReference type="GO" id="GO:0016491">
    <property type="term" value="F:oxidoreductase activity"/>
    <property type="evidence" value="ECO:0007669"/>
    <property type="project" value="UniProtKB-KW"/>
</dbReference>
<keyword evidence="6" id="KW-0443">Lipid metabolism</keyword>
<dbReference type="PANTHER" id="PTHR45024">
    <property type="entry name" value="DEHYDROGENASES, SHORT CHAIN"/>
    <property type="match status" value="1"/>
</dbReference>
<dbReference type="Gene3D" id="3.40.50.720">
    <property type="entry name" value="NAD(P)-binding Rossmann-like Domain"/>
    <property type="match status" value="1"/>
</dbReference>
<name>A0A194QQ89_PAPXU</name>
<sequence>MHTIKASGSSSLYFKYGCASITTVNFTPGLAGIATMEQLRFDGRVAVVTGAGGGLGKAYALLLASRGAKVVVNDLGGGRDGSGKSTFADAVVQEIKSKGGEAVADYNSVVDGEKIIKTAIDNFGRIDIIINNAGILRDKSFTKMSEQDWDLIQAVHLKGAFKTTHAAWEIFRKQKYGRVIMTSSNAGLFGNFGQANYSAAKMGLVGLANTLAIEGAKYNIKVNTIVPTAASRLTEDILPPEMFQAMKPDLIAPVVAYMAHESFPDNGSVIDSTLGFANKTHLVRSQGAVLKKKPADLVTIESVKEAWPQVVNMNNATHKEKLAEVTVELVEKLQEFEERSKLDSANEAYWSTYNYNAKDLALYALGSRMIADESESVPVVPSRCVGGTEGFSGKYSSCQIFWRYLTSRESLRITQCLGVAEHSNIAYILHGEQYIEFVSDFPGTEGEFTIRNYVVDILDKGSSAVAIVNSEIFQNKSLVLRTQQHIFVLGQGGFGGPRNSNKAVNVAAAPKRAPDAVVEQKTSEDQAALYRLSGDLNPLHIDPNVATAAGHLKPILHGLASLGFSVRHVLAKYGGNDSSLVKAVKARFAKPVLPGQTLVTEMWVEDTRVHFQTKTKETGNVVISGAFVDLKKVVKSDTAASAAPSQQSSSALKSDGLFAKIDEQVKANPSLAKSIGAVFLYNITENGKTVKQWTLDLKAGLVHEGAPKSGKPDTTMTLSDEDLIALASGTLNPQTAFLKGKLKIAGNLMLAQKLGPLLKSGSKL</sequence>
<comment type="subcellular location">
    <subcellularLocation>
        <location evidence="1">Peroxisome</location>
    </subcellularLocation>
</comment>
<dbReference type="InterPro" id="IPR029069">
    <property type="entry name" value="HotDog_dom_sf"/>
</dbReference>
<dbReference type="EMBL" id="KQ458575">
    <property type="protein sequence ID" value="KPJ05686.1"/>
    <property type="molecule type" value="Genomic_DNA"/>
</dbReference>
<comment type="similarity">
    <text evidence="3">Belongs to the short-chain dehydrogenases/reductases (SDR) family.</text>
</comment>